<comment type="caution">
    <text evidence="6">The sequence shown here is derived from an EMBL/GenBank/DDBJ whole genome shotgun (WGS) entry which is preliminary data.</text>
</comment>
<dbReference type="Proteomes" id="UP000183471">
    <property type="component" value="Unassembled WGS sequence"/>
</dbReference>
<keyword evidence="4" id="KW-1133">Transmembrane helix</keyword>
<keyword evidence="3" id="KW-0812">Transmembrane</keyword>
<evidence type="ECO:0000256" key="5">
    <source>
        <dbReference type="ARBA" id="ARBA00023136"/>
    </source>
</evidence>
<dbReference type="SUPFAM" id="SSF140478">
    <property type="entry name" value="LemA-like"/>
    <property type="match status" value="1"/>
</dbReference>
<protein>
    <submittedName>
        <fullName evidence="6">LemA protein</fullName>
    </submittedName>
</protein>
<dbReference type="Pfam" id="PF04011">
    <property type="entry name" value="LemA"/>
    <property type="match status" value="1"/>
</dbReference>
<evidence type="ECO:0000256" key="4">
    <source>
        <dbReference type="ARBA" id="ARBA00022989"/>
    </source>
</evidence>
<dbReference type="PANTHER" id="PTHR34478:SF2">
    <property type="entry name" value="MEMBRANE PROTEIN"/>
    <property type="match status" value="1"/>
</dbReference>
<comment type="subcellular location">
    <subcellularLocation>
        <location evidence="1">Membrane</location>
        <topology evidence="1">Single-pass membrane protein</topology>
    </subcellularLocation>
</comment>
<evidence type="ECO:0000256" key="2">
    <source>
        <dbReference type="ARBA" id="ARBA00008854"/>
    </source>
</evidence>
<accession>A0ABY0TKC7</accession>
<dbReference type="InterPro" id="IPR007156">
    <property type="entry name" value="MamQ_LemA"/>
</dbReference>
<proteinExistence type="inferred from homology"/>
<comment type="similarity">
    <text evidence="2">Belongs to the LemA family.</text>
</comment>
<evidence type="ECO:0000313" key="7">
    <source>
        <dbReference type="Proteomes" id="UP000183471"/>
    </source>
</evidence>
<reference evidence="6 7" key="1">
    <citation type="submission" date="2016-10" db="EMBL/GenBank/DDBJ databases">
        <authorList>
            <person name="Varghese N."/>
            <person name="Submissions S."/>
        </authorList>
    </citation>
    <scope>NUCLEOTIDE SEQUENCE [LARGE SCALE GENOMIC DNA]</scope>
    <source>
        <strain evidence="6 7">Nl1</strain>
    </source>
</reference>
<sequence length="257" mass="28756">MSPHQRRLMPSSLAICCLIPIYNQWISEKPLWIMLLESSPELDRRFLKPNSFRKNAMHNLLLSLTLLLTLTLSGCGYNTLQSTDEQIKAGWSEVLNQYQRRADLVPNLVNVVKGFAAQEKDVLLGVTNARSKVGSIQATPELINNPEAFARFQSAQGELSGALSRLLVVAENYPQLKSDANFRELQAQLEGTENRITVARNRYIKAVQEYNVVVRSFPSNLTAMVFGFQVKPGFTVENEKEISSAPKVDFSTPSPAK</sequence>
<dbReference type="InterPro" id="IPR023353">
    <property type="entry name" value="LemA-like_dom_sf"/>
</dbReference>
<dbReference type="Gene3D" id="1.20.1440.20">
    <property type="entry name" value="LemA-like domain"/>
    <property type="match status" value="1"/>
</dbReference>
<gene>
    <name evidence="6" type="ORF">SAMN05216402_3052</name>
</gene>
<evidence type="ECO:0000256" key="1">
    <source>
        <dbReference type="ARBA" id="ARBA00004167"/>
    </source>
</evidence>
<evidence type="ECO:0000313" key="6">
    <source>
        <dbReference type="EMBL" id="SDQ97037.1"/>
    </source>
</evidence>
<evidence type="ECO:0000256" key="3">
    <source>
        <dbReference type="ARBA" id="ARBA00022692"/>
    </source>
</evidence>
<dbReference type="PANTHER" id="PTHR34478">
    <property type="entry name" value="PROTEIN LEMA"/>
    <property type="match status" value="1"/>
</dbReference>
<organism evidence="6 7">
    <name type="scientific">Nitrosospira multiformis</name>
    <dbReference type="NCBI Taxonomy" id="1231"/>
    <lineage>
        <taxon>Bacteria</taxon>
        <taxon>Pseudomonadati</taxon>
        <taxon>Pseudomonadota</taxon>
        <taxon>Betaproteobacteria</taxon>
        <taxon>Nitrosomonadales</taxon>
        <taxon>Nitrosomonadaceae</taxon>
        <taxon>Nitrosospira</taxon>
    </lineage>
</organism>
<name>A0ABY0TKC7_9PROT</name>
<keyword evidence="7" id="KW-1185">Reference proteome</keyword>
<dbReference type="EMBL" id="FNKY01000001">
    <property type="protein sequence ID" value="SDQ97037.1"/>
    <property type="molecule type" value="Genomic_DNA"/>
</dbReference>
<keyword evidence="5" id="KW-0472">Membrane</keyword>